<dbReference type="eggNOG" id="COG0666">
    <property type="taxonomic scope" value="Bacteria"/>
</dbReference>
<dbReference type="AlphaFoldDB" id="V6DGV4"/>
<name>V6DGV4_9BACT</name>
<keyword evidence="2 3" id="KW-0040">ANK repeat</keyword>
<keyword evidence="5" id="KW-1185">Reference proteome</keyword>
<dbReference type="HOGENOM" id="CLU_000134_18_0_7"/>
<dbReference type="Gene3D" id="1.25.40.20">
    <property type="entry name" value="Ankyrin repeat-containing domain"/>
    <property type="match status" value="2"/>
</dbReference>
<evidence type="ECO:0000256" key="3">
    <source>
        <dbReference type="PROSITE-ProRule" id="PRU00023"/>
    </source>
</evidence>
<dbReference type="OrthoDB" id="671583at2"/>
<dbReference type="InterPro" id="IPR036770">
    <property type="entry name" value="Ankyrin_rpt-contain_sf"/>
</dbReference>
<protein>
    <submittedName>
        <fullName evidence="4">Ankyrin repeats containing protein</fullName>
    </submittedName>
</protein>
<accession>V6DGV4</accession>
<dbReference type="PROSITE" id="PS50088">
    <property type="entry name" value="ANK_REPEAT"/>
    <property type="match status" value="1"/>
</dbReference>
<dbReference type="KEGG" id="dpb:BABL1_gene_236"/>
<dbReference type="PANTHER" id="PTHR24198">
    <property type="entry name" value="ANKYRIN REPEAT AND PROTEIN KINASE DOMAIN-CONTAINING PROTEIN"/>
    <property type="match status" value="1"/>
</dbReference>
<dbReference type="SMART" id="SM00248">
    <property type="entry name" value="ANK"/>
    <property type="match status" value="7"/>
</dbReference>
<evidence type="ECO:0000256" key="2">
    <source>
        <dbReference type="ARBA" id="ARBA00023043"/>
    </source>
</evidence>
<evidence type="ECO:0000313" key="4">
    <source>
        <dbReference type="EMBL" id="CDK30779.1"/>
    </source>
</evidence>
<feature type="repeat" description="ANK" evidence="3">
    <location>
        <begin position="288"/>
        <end position="320"/>
    </location>
</feature>
<dbReference type="Pfam" id="PF12796">
    <property type="entry name" value="Ank_2"/>
    <property type="match status" value="3"/>
</dbReference>
<sequence>MKNLINHSIIFLLIIMSDKIMVMNIDMDTNSEQLNLLSYPDEITLNILDLTIKDIFEANKDNTIELFQELVSFLGKISNTNQRFLNIAKSNDLNKIILKYLIDYNINVNFCNKNGISLLHWIAGKNFITLCQILLSHPDIEINIKIKSDINNKTPLILAIEHKHNEIAKLIIQHNKTNINEQGNWGETALSTAILYHNNEIAKLLINDKRVDVNTKDFLGDNNTLLQTISRGNLEIFKILIDQPDIDINMQSSTGTTPLILACYYGLIDFVKLLVVKTIININAKDLNGNTALIYPTIFNCEEIVILLLEHGADPTIANKNGSSPQELAKKLSHSNLIKLFAKKPTTKDLDHEQGNCTIS</sequence>
<evidence type="ECO:0000256" key="1">
    <source>
        <dbReference type="ARBA" id="ARBA00022737"/>
    </source>
</evidence>
<dbReference type="PANTHER" id="PTHR24198:SF165">
    <property type="entry name" value="ANKYRIN REPEAT-CONTAINING PROTEIN-RELATED"/>
    <property type="match status" value="1"/>
</dbReference>
<proteinExistence type="predicted"/>
<gene>
    <name evidence="4" type="ORF">BABL1_gene_236</name>
</gene>
<keyword evidence="1" id="KW-0677">Repeat</keyword>
<dbReference type="EMBL" id="HG793133">
    <property type="protein sequence ID" value="CDK30779.1"/>
    <property type="molecule type" value="Genomic_DNA"/>
</dbReference>
<reference evidence="4 5" key="1">
    <citation type="journal article" date="2015" name="Biol. Direct">
        <title>Babela massiliensis, a representative of a widespread bacterial phylum with unusual adaptations to parasitism in amoebae.</title>
        <authorList>
            <person name="Pagnier I."/>
            <person name="Yutin N."/>
            <person name="Croce O."/>
            <person name="Makarova K.S."/>
            <person name="Wolf Y.I."/>
            <person name="Benamar S."/>
            <person name="Raoult D."/>
            <person name="Koonin E.V."/>
            <person name="La Scola B."/>
        </authorList>
    </citation>
    <scope>NUCLEOTIDE SEQUENCE [LARGE SCALE GENOMIC DNA]</scope>
    <source>
        <strain evidence="5">BABL1</strain>
    </source>
</reference>
<dbReference type="Proteomes" id="UP000018769">
    <property type="component" value="Chromosome I"/>
</dbReference>
<dbReference type="InterPro" id="IPR002110">
    <property type="entry name" value="Ankyrin_rpt"/>
</dbReference>
<dbReference type="STRING" id="673862.BABL1_gene_236"/>
<organism evidence="4 5">
    <name type="scientific">Candidatus Babela massiliensis</name>
    <dbReference type="NCBI Taxonomy" id="673862"/>
    <lineage>
        <taxon>Bacteria</taxon>
        <taxon>Candidatus Babelota</taxon>
        <taxon>Candidatus Babeliae</taxon>
        <taxon>Candidatus Babeliales</taxon>
        <taxon>Candidatus Babeliaceae</taxon>
        <taxon>Candidatus Babela</taxon>
    </lineage>
</organism>
<evidence type="ECO:0000313" key="5">
    <source>
        <dbReference type="Proteomes" id="UP000018769"/>
    </source>
</evidence>
<dbReference type="SUPFAM" id="SSF48403">
    <property type="entry name" value="Ankyrin repeat"/>
    <property type="match status" value="1"/>
</dbReference>